<proteinExistence type="predicted"/>
<evidence type="ECO:0000313" key="3">
    <source>
        <dbReference type="Proteomes" id="UP000053562"/>
    </source>
</evidence>
<protein>
    <recommendedName>
        <fullName evidence="4">Variable surface protein Vir7-like protein</fullName>
    </recommendedName>
</protein>
<feature type="region of interest" description="Disordered" evidence="1">
    <location>
        <begin position="119"/>
        <end position="157"/>
    </location>
</feature>
<accession>A0A0J9S394</accession>
<gene>
    <name evidence="2" type="ORF">PVIIG_06316</name>
</gene>
<dbReference type="OrthoDB" id="389243at2759"/>
<organism evidence="2 3">
    <name type="scientific">Plasmodium vivax India VII</name>
    <dbReference type="NCBI Taxonomy" id="1077284"/>
    <lineage>
        <taxon>Eukaryota</taxon>
        <taxon>Sar</taxon>
        <taxon>Alveolata</taxon>
        <taxon>Apicomplexa</taxon>
        <taxon>Aconoidasida</taxon>
        <taxon>Haemosporida</taxon>
        <taxon>Plasmodiidae</taxon>
        <taxon>Plasmodium</taxon>
        <taxon>Plasmodium (Plasmodium)</taxon>
    </lineage>
</organism>
<dbReference type="AlphaFoldDB" id="A0A0J9S394"/>
<reference evidence="2 3" key="1">
    <citation type="submission" date="2011-08" db="EMBL/GenBank/DDBJ databases">
        <title>The Genome Sequence of Plasmodium vivax India VII.</title>
        <authorList>
            <consortium name="The Broad Institute Genome Sequencing Platform"/>
            <consortium name="The Broad Institute Genome Sequencing Center for Infectious Disease"/>
            <person name="Neafsey D."/>
            <person name="Carlton J."/>
            <person name="Barnwell J."/>
            <person name="Collins W."/>
            <person name="Escalante A."/>
            <person name="Mullikin J."/>
            <person name="Saul A."/>
            <person name="Guigo R."/>
            <person name="Camara F."/>
            <person name="Young S.K."/>
            <person name="Zeng Q."/>
            <person name="Gargeya S."/>
            <person name="Fitzgerald M."/>
            <person name="Haas B."/>
            <person name="Abouelleil A."/>
            <person name="Alvarado L."/>
            <person name="Arachchi H.M."/>
            <person name="Berlin A."/>
            <person name="Brown A."/>
            <person name="Chapman S.B."/>
            <person name="Chen Z."/>
            <person name="Dunbar C."/>
            <person name="Freedman E."/>
            <person name="Gearin G."/>
            <person name="Gellesch M."/>
            <person name="Goldberg J."/>
            <person name="Griggs A."/>
            <person name="Gujja S."/>
            <person name="Heiman D."/>
            <person name="Howarth C."/>
            <person name="Larson L."/>
            <person name="Lui A."/>
            <person name="MacDonald P.J.P."/>
            <person name="Montmayeur A."/>
            <person name="Murphy C."/>
            <person name="Neiman D."/>
            <person name="Pearson M."/>
            <person name="Priest M."/>
            <person name="Roberts A."/>
            <person name="Saif S."/>
            <person name="Shea T."/>
            <person name="Shenoy N."/>
            <person name="Sisk P."/>
            <person name="Stolte C."/>
            <person name="Sykes S."/>
            <person name="Wortman J."/>
            <person name="Nusbaum C."/>
            <person name="Birren B."/>
        </authorList>
    </citation>
    <scope>NUCLEOTIDE SEQUENCE [LARGE SCALE GENOMIC DNA]</scope>
    <source>
        <strain evidence="2 3">India VII</strain>
    </source>
</reference>
<feature type="compositionally biased region" description="Basic and acidic residues" evidence="1">
    <location>
        <begin position="124"/>
        <end position="134"/>
    </location>
</feature>
<evidence type="ECO:0000313" key="2">
    <source>
        <dbReference type="EMBL" id="KMZ77230.1"/>
    </source>
</evidence>
<dbReference type="InterPro" id="IPR008780">
    <property type="entry name" value="Plasmodium_Vir"/>
</dbReference>
<dbReference type="EMBL" id="KQ234451">
    <property type="protein sequence ID" value="KMZ77230.1"/>
    <property type="molecule type" value="Genomic_DNA"/>
</dbReference>
<evidence type="ECO:0000256" key="1">
    <source>
        <dbReference type="SAM" id="MobiDB-lite"/>
    </source>
</evidence>
<dbReference type="Pfam" id="PF05795">
    <property type="entry name" value="Plasmodium_Vir"/>
    <property type="match status" value="1"/>
</dbReference>
<dbReference type="Proteomes" id="UP000053562">
    <property type="component" value="Unassembled WGS sequence"/>
</dbReference>
<name>A0A0J9S394_PLAVI</name>
<evidence type="ECO:0008006" key="4">
    <source>
        <dbReference type="Google" id="ProtNLM"/>
    </source>
</evidence>
<sequence length="225" mass="26105">MIYYMLNSTNFYKICDPIKKDIDKKTFNNNKLLFDYSMNYNHIHLNTISGATRCDEDYIEFIKQYINIYKDAYFNCTKGDKKKYDCEYFDTLFQNYEHEKLESFHCTHHKAQLLSTDAQNTVEQTKHSSHEPQGSERNTGLVRTPGPQRHNTQYERQGPHENTFLSENDELVSAFSHNTNNTTEGGSSKTIAGSIVPVLGVSSFSLLLYKVIENIIDIHEIIVYT</sequence>